<feature type="compositionally biased region" description="Low complexity" evidence="1">
    <location>
        <begin position="62"/>
        <end position="75"/>
    </location>
</feature>
<feature type="region of interest" description="Disordered" evidence="1">
    <location>
        <begin position="62"/>
        <end position="84"/>
    </location>
</feature>
<dbReference type="AlphaFoldDB" id="A0AA39ZS48"/>
<feature type="region of interest" description="Disordered" evidence="1">
    <location>
        <begin position="254"/>
        <end position="274"/>
    </location>
</feature>
<evidence type="ECO:0000313" key="3">
    <source>
        <dbReference type="Proteomes" id="UP001172159"/>
    </source>
</evidence>
<dbReference type="EMBL" id="JAUKTV010000026">
    <property type="protein sequence ID" value="KAK0702474.1"/>
    <property type="molecule type" value="Genomic_DNA"/>
</dbReference>
<name>A0AA39ZS48_9PEZI</name>
<reference evidence="2" key="1">
    <citation type="submission" date="2023-06" db="EMBL/GenBank/DDBJ databases">
        <title>Genome-scale phylogeny and comparative genomics of the fungal order Sordariales.</title>
        <authorList>
            <consortium name="Lawrence Berkeley National Laboratory"/>
            <person name="Hensen N."/>
            <person name="Bonometti L."/>
            <person name="Westerberg I."/>
            <person name="Brannstrom I.O."/>
            <person name="Guillou S."/>
            <person name="Cros-Aarteil S."/>
            <person name="Calhoun S."/>
            <person name="Haridas S."/>
            <person name="Kuo A."/>
            <person name="Mondo S."/>
            <person name="Pangilinan J."/>
            <person name="Riley R."/>
            <person name="Labutti K."/>
            <person name="Andreopoulos B."/>
            <person name="Lipzen A."/>
            <person name="Chen C."/>
            <person name="Yanf M."/>
            <person name="Daum C."/>
            <person name="Ng V."/>
            <person name="Clum A."/>
            <person name="Steindorff A."/>
            <person name="Ohm R."/>
            <person name="Martin F."/>
            <person name="Silar P."/>
            <person name="Natvig D."/>
            <person name="Lalanne C."/>
            <person name="Gautier V."/>
            <person name="Ament-Velasquez S.L."/>
            <person name="Kruys A."/>
            <person name="Hutchinson M.I."/>
            <person name="Powell A.J."/>
            <person name="Barry K."/>
            <person name="Miller A.N."/>
            <person name="Grigoriev I.V."/>
            <person name="Debuchy R."/>
            <person name="Gladieux P."/>
            <person name="Thoren M.H."/>
            <person name="Johannesson H."/>
        </authorList>
    </citation>
    <scope>NUCLEOTIDE SEQUENCE</scope>
    <source>
        <strain evidence="2">CBS 540.89</strain>
    </source>
</reference>
<dbReference type="Proteomes" id="UP001172159">
    <property type="component" value="Unassembled WGS sequence"/>
</dbReference>
<sequence length="389" mass="44613">MDALCEDIFEKDLDLEEWSDAEWNKRVPRGSWKRCNECRNKTNICEQCRFWLENYGCPRPDNTTNESSSLETTESQVIGSLHTSSRTARPYLQFSKHEVRPQTPTGASSAFQYHESGSWSPESLEASISSWTSISNLSQSFATEQDHHIRFDIQREYSREHSLGESYINLGSISHSPPLLKPTEAVDKVESCTQQVYSHQLAERHQTHSTTATIYEEHQNQYYHDAPHLLNTAIRCASLRTSHGYSYINTTTTTSRIRRQRKTPKSTPKPPSPFDSGYTHVLFSASHALSTCHVKGLWAPRPFQSERLHTSWRWKNYKRSILRHYGLPGLAEVQTRGWNGNVKGAVVGLSIVFLEWPKDVWGWVMSRRRNVIGDSIGWVKVDDGRGEVQ</sequence>
<keyword evidence="3" id="KW-1185">Reference proteome</keyword>
<accession>A0AA39ZS48</accession>
<gene>
    <name evidence="2" type="ORF">B0T21DRAFT_113036</name>
</gene>
<evidence type="ECO:0000256" key="1">
    <source>
        <dbReference type="SAM" id="MobiDB-lite"/>
    </source>
</evidence>
<organism evidence="2 3">
    <name type="scientific">Apiosordaria backusii</name>
    <dbReference type="NCBI Taxonomy" id="314023"/>
    <lineage>
        <taxon>Eukaryota</taxon>
        <taxon>Fungi</taxon>
        <taxon>Dikarya</taxon>
        <taxon>Ascomycota</taxon>
        <taxon>Pezizomycotina</taxon>
        <taxon>Sordariomycetes</taxon>
        <taxon>Sordariomycetidae</taxon>
        <taxon>Sordariales</taxon>
        <taxon>Lasiosphaeriaceae</taxon>
        <taxon>Apiosordaria</taxon>
    </lineage>
</organism>
<protein>
    <submittedName>
        <fullName evidence="2">Uncharacterized protein</fullName>
    </submittedName>
</protein>
<evidence type="ECO:0000313" key="2">
    <source>
        <dbReference type="EMBL" id="KAK0702474.1"/>
    </source>
</evidence>
<comment type="caution">
    <text evidence="2">The sequence shown here is derived from an EMBL/GenBank/DDBJ whole genome shotgun (WGS) entry which is preliminary data.</text>
</comment>
<proteinExistence type="predicted"/>